<dbReference type="RefSeq" id="WP_054560479.1">
    <property type="nucleotide sequence ID" value="NZ_LDJX01000010.1"/>
</dbReference>
<dbReference type="Pfam" id="PF00534">
    <property type="entry name" value="Glycos_transf_1"/>
    <property type="match status" value="1"/>
</dbReference>
<dbReference type="PANTHER" id="PTHR46401">
    <property type="entry name" value="GLYCOSYLTRANSFERASE WBBK-RELATED"/>
    <property type="match status" value="1"/>
</dbReference>
<evidence type="ECO:0000313" key="5">
    <source>
        <dbReference type="Proteomes" id="UP000050280"/>
    </source>
</evidence>
<dbReference type="Gene3D" id="3.40.50.2000">
    <property type="entry name" value="Glycogen Phosphorylase B"/>
    <property type="match status" value="2"/>
</dbReference>
<dbReference type="GO" id="GO:0016757">
    <property type="term" value="F:glycosyltransferase activity"/>
    <property type="evidence" value="ECO:0007669"/>
    <property type="project" value="InterPro"/>
</dbReference>
<organism evidence="4 5">
    <name type="scientific">Croceitalea dokdonensis DOKDO 023</name>
    <dbReference type="NCBI Taxonomy" id="1300341"/>
    <lineage>
        <taxon>Bacteria</taxon>
        <taxon>Pseudomonadati</taxon>
        <taxon>Bacteroidota</taxon>
        <taxon>Flavobacteriia</taxon>
        <taxon>Flavobacteriales</taxon>
        <taxon>Flavobacteriaceae</taxon>
        <taxon>Croceitalea</taxon>
    </lineage>
</organism>
<dbReference type="InterPro" id="IPR001296">
    <property type="entry name" value="Glyco_trans_1"/>
</dbReference>
<dbReference type="PANTHER" id="PTHR46401:SF2">
    <property type="entry name" value="GLYCOSYLTRANSFERASE WBBK-RELATED"/>
    <property type="match status" value="1"/>
</dbReference>
<dbReference type="InterPro" id="IPR028098">
    <property type="entry name" value="Glyco_trans_4-like_N"/>
</dbReference>
<dbReference type="OrthoDB" id="9768685at2"/>
<dbReference type="EMBL" id="LDJX01000010">
    <property type="protein sequence ID" value="KPM30362.1"/>
    <property type="molecule type" value="Genomic_DNA"/>
</dbReference>
<gene>
    <name evidence="4" type="ORF">I595_3523</name>
</gene>
<dbReference type="STRING" id="1300341.I595_3523"/>
<keyword evidence="5" id="KW-1185">Reference proteome</keyword>
<keyword evidence="1 4" id="KW-0808">Transferase</keyword>
<feature type="domain" description="Glycosyltransferase subfamily 4-like N-terminal" evidence="3">
    <location>
        <begin position="66"/>
        <end position="220"/>
    </location>
</feature>
<protein>
    <submittedName>
        <fullName evidence="4">Glycosyltransferase</fullName>
    </submittedName>
</protein>
<evidence type="ECO:0000256" key="1">
    <source>
        <dbReference type="ARBA" id="ARBA00022679"/>
    </source>
</evidence>
<comment type="caution">
    <text evidence="4">The sequence shown here is derived from an EMBL/GenBank/DDBJ whole genome shotgun (WGS) entry which is preliminary data.</text>
</comment>
<sequence length="407" mass="45777">MAKKKVVQINSVAAYGSTGNIANTIALLAQQQGWHPFFAYGRKEAKTNIPLLKIGNRWEQARHLVATRFLDSHGLHSKSGTKRLIAALTRIHPDIIHLHNLHGYYLNYQLLFQYIKQHKIPVIWTLHDCWPFTGHCTHFEYVGCEKWKSQCHSCELKADYPKSLVTDRSPENFKDKKAAFSGVENLTLVPVSQWLGKILKQSFLQDYPIEVIGNGLDLEQFKQIDTLPRPSILPQGKTIYLGVASVWSETKGLGDFIKASELLKADERIVLVGLNKKQLVGLPNNIIGIERTENKEALMALYKHADVYLNFTYADTYPTTNIESLACGTPVIAYQTGGCTEMVSAEVGRIIKVGDFSTALDVGRDIVKNPLPVATLKKYVAGHFDANIQLNKYIDLYNRMTNSYVKS</sequence>
<evidence type="ECO:0000259" key="2">
    <source>
        <dbReference type="Pfam" id="PF00534"/>
    </source>
</evidence>
<evidence type="ECO:0000259" key="3">
    <source>
        <dbReference type="Pfam" id="PF13439"/>
    </source>
</evidence>
<evidence type="ECO:0000313" key="4">
    <source>
        <dbReference type="EMBL" id="KPM30362.1"/>
    </source>
</evidence>
<dbReference type="Pfam" id="PF13439">
    <property type="entry name" value="Glyco_transf_4"/>
    <property type="match status" value="1"/>
</dbReference>
<name>A0A0P7AMR3_9FLAO</name>
<dbReference type="GO" id="GO:0009103">
    <property type="term" value="P:lipopolysaccharide biosynthetic process"/>
    <property type="evidence" value="ECO:0007669"/>
    <property type="project" value="TreeGrafter"/>
</dbReference>
<dbReference type="SUPFAM" id="SSF53756">
    <property type="entry name" value="UDP-Glycosyltransferase/glycogen phosphorylase"/>
    <property type="match status" value="1"/>
</dbReference>
<accession>A0A0P7AMR3</accession>
<dbReference type="AlphaFoldDB" id="A0A0P7AMR3"/>
<feature type="domain" description="Glycosyl transferase family 1" evidence="2">
    <location>
        <begin position="235"/>
        <end position="362"/>
    </location>
</feature>
<proteinExistence type="predicted"/>
<reference evidence="4 5" key="1">
    <citation type="submission" date="2015-09" db="EMBL/GenBank/DDBJ databases">
        <title>Genome sequence of the marine flavobacterium Croceitalea dokdonensis DOKDO 023 that contains proton- and sodium-pumping rhodopsins.</title>
        <authorList>
            <person name="Kwon S.-K."/>
            <person name="Lee H.K."/>
            <person name="Kwak M.-J."/>
            <person name="Kim J.F."/>
        </authorList>
    </citation>
    <scope>NUCLEOTIDE SEQUENCE [LARGE SCALE GENOMIC DNA]</scope>
    <source>
        <strain evidence="4 5">DOKDO 023</strain>
    </source>
</reference>
<dbReference type="Proteomes" id="UP000050280">
    <property type="component" value="Unassembled WGS sequence"/>
</dbReference>